<feature type="transmembrane region" description="Helical" evidence="1">
    <location>
        <begin position="46"/>
        <end position="63"/>
    </location>
</feature>
<dbReference type="TCDB" id="9.B.279.1.2">
    <property type="family name" value="the uncharacterized archaeal/bacterial protein 12 (uabp12) family"/>
</dbReference>
<feature type="transmembrane region" description="Helical" evidence="1">
    <location>
        <begin position="135"/>
        <end position="165"/>
    </location>
</feature>
<dbReference type="InParanoid" id="Q2FUG5"/>
<keyword evidence="1" id="KW-1133">Transmembrane helix</keyword>
<gene>
    <name evidence="2" type="ordered locus">Mhun_0546</name>
</gene>
<dbReference type="GeneID" id="3924952"/>
<feature type="transmembrane region" description="Helical" evidence="1">
    <location>
        <begin position="69"/>
        <end position="90"/>
    </location>
</feature>
<dbReference type="eggNOG" id="arCOG08220">
    <property type="taxonomic scope" value="Archaea"/>
</dbReference>
<dbReference type="AlphaFoldDB" id="Q2FUG5"/>
<keyword evidence="3" id="KW-1185">Reference proteome</keyword>
<feature type="transmembrane region" description="Helical" evidence="1">
    <location>
        <begin position="262"/>
        <end position="282"/>
    </location>
</feature>
<protein>
    <submittedName>
        <fullName evidence="2">Uncharacterized protein</fullName>
    </submittedName>
</protein>
<proteinExistence type="predicted"/>
<dbReference type="HOGENOM" id="CLU_753578_0_0_2"/>
<accession>Q2FUG5</accession>
<keyword evidence="1" id="KW-0472">Membrane</keyword>
<reference evidence="3" key="1">
    <citation type="journal article" date="2016" name="Stand. Genomic Sci.">
        <title>Complete genome sequence of Methanospirillum hungatei type strain JF1.</title>
        <authorList>
            <person name="Gunsalus R.P."/>
            <person name="Cook L.E."/>
            <person name="Crable B."/>
            <person name="Rohlin L."/>
            <person name="McDonald E."/>
            <person name="Mouttaki H."/>
            <person name="Sieber J.R."/>
            <person name="Poweleit N."/>
            <person name="Zhou H."/>
            <person name="Lapidus A.L."/>
            <person name="Daligault H.E."/>
            <person name="Land M."/>
            <person name="Gilna P."/>
            <person name="Ivanova N."/>
            <person name="Kyrpides N."/>
            <person name="Culley D.E."/>
            <person name="McInerney M.J."/>
        </authorList>
    </citation>
    <scope>NUCLEOTIDE SEQUENCE [LARGE SCALE GENOMIC DNA]</scope>
    <source>
        <strain evidence="3">ATCC 27890 / DSM 864 / NBRC 100397 / JF-1</strain>
    </source>
</reference>
<dbReference type="KEGG" id="mhu:Mhun_0546"/>
<feature type="transmembrane region" description="Helical" evidence="1">
    <location>
        <begin position="214"/>
        <end position="242"/>
    </location>
</feature>
<feature type="transmembrane region" description="Helical" evidence="1">
    <location>
        <begin position="171"/>
        <end position="193"/>
    </location>
</feature>
<evidence type="ECO:0000256" key="1">
    <source>
        <dbReference type="SAM" id="Phobius"/>
    </source>
</evidence>
<organism evidence="2 3">
    <name type="scientific">Methanospirillum hungatei JF-1 (strain ATCC 27890 / DSM 864 / NBRC 100397 / JF-1)</name>
    <dbReference type="NCBI Taxonomy" id="323259"/>
    <lineage>
        <taxon>Archaea</taxon>
        <taxon>Methanobacteriati</taxon>
        <taxon>Methanobacteriota</taxon>
        <taxon>Stenosarchaea group</taxon>
        <taxon>Methanomicrobia</taxon>
        <taxon>Methanomicrobiales</taxon>
        <taxon>Methanospirillaceae</taxon>
        <taxon>Methanospirillum</taxon>
    </lineage>
</organism>
<dbReference type="Proteomes" id="UP000001941">
    <property type="component" value="Chromosome"/>
</dbReference>
<sequence>MIDIKDSTKNGDLYPGSLDQNLSEEINRLENLRQIITHETICRESFAVLIGVILVNILLIWHYRSTYLFLWVAASLYFYLFYPMLPLALFPVRMVHQKLSGQPLIKKKDTSFLQWAKELRIFSNKRVGYQLFLRFFLLSMIPITYGVFCIYGLSVIFTIIIAYTSNFSTDTLILLLVQCLGIIIFYAEIFIFRGRMLHRTHLRLKNRMSSHRRIIVFTILGSVLITITTILVILMIVAMVMPAFTLTKYVNMIAFSYSGRDFSVLILLFSQFVIMQYLQSYLSRKVALTMISEFIDKLTKFKGIDSGERREEEEIKAGSLLLESRLYAYNRRQMLGLYPSYSIGVNIPVLLSIKDLKSLQEIFFDSS</sequence>
<name>Q2FUG5_METHJ</name>
<evidence type="ECO:0000313" key="2">
    <source>
        <dbReference type="EMBL" id="ABD40306.1"/>
    </source>
</evidence>
<keyword evidence="1" id="KW-0812">Transmembrane</keyword>
<evidence type="ECO:0000313" key="3">
    <source>
        <dbReference type="Proteomes" id="UP000001941"/>
    </source>
</evidence>
<dbReference type="EMBL" id="CP000254">
    <property type="protein sequence ID" value="ABD40306.1"/>
    <property type="molecule type" value="Genomic_DNA"/>
</dbReference>
<dbReference type="RefSeq" id="WP_011447593.1">
    <property type="nucleotide sequence ID" value="NC_007796.1"/>
</dbReference>
<dbReference type="OrthoDB" id="118075at2157"/>
<dbReference type="EnsemblBacteria" id="ABD40306">
    <property type="protein sequence ID" value="ABD40306"/>
    <property type="gene ID" value="Mhun_0546"/>
</dbReference>